<evidence type="ECO:0000313" key="1">
    <source>
        <dbReference type="EMBL" id="SFI76194.1"/>
    </source>
</evidence>
<gene>
    <name evidence="1" type="ORF">SAMN05443661_10524</name>
</gene>
<sequence>MEDVSSMEVGDIVRNVEGKDVGGEGKAYRIVEKETSSVGKINAVVVEPLDEEDERERITIPQSEWGDTWTA</sequence>
<protein>
    <recommendedName>
        <fullName evidence="3">DUF1918 domain-containing protein</fullName>
    </recommendedName>
</protein>
<dbReference type="RefSeq" id="WP_015233400.1">
    <property type="nucleotide sequence ID" value="NZ_FORO01000005.1"/>
</dbReference>
<dbReference type="OMA" id="EWGDTWT"/>
<dbReference type="EMBL" id="FORO01000005">
    <property type="protein sequence ID" value="SFI76194.1"/>
    <property type="molecule type" value="Genomic_DNA"/>
</dbReference>
<dbReference type="GeneID" id="14207185"/>
<accession>A0A1I3KUX7</accession>
<name>A0A1I3KUX7_9EURY</name>
<reference evidence="1 2" key="1">
    <citation type="submission" date="2016-10" db="EMBL/GenBank/DDBJ databases">
        <authorList>
            <person name="de Groot N.N."/>
        </authorList>
    </citation>
    <scope>NUCLEOTIDE SEQUENCE [LARGE SCALE GENOMIC DNA]</scope>
    <source>
        <strain evidence="1 2">SP2</strain>
    </source>
</reference>
<dbReference type="OrthoDB" id="200453at2157"/>
<evidence type="ECO:0008006" key="3">
    <source>
        <dbReference type="Google" id="ProtNLM"/>
    </source>
</evidence>
<dbReference type="Proteomes" id="UP000182829">
    <property type="component" value="Unassembled WGS sequence"/>
</dbReference>
<evidence type="ECO:0000313" key="2">
    <source>
        <dbReference type="Proteomes" id="UP000182829"/>
    </source>
</evidence>
<proteinExistence type="predicted"/>
<organism evidence="1 2">
    <name type="scientific">Natronobacterium gregoryi</name>
    <dbReference type="NCBI Taxonomy" id="44930"/>
    <lineage>
        <taxon>Archaea</taxon>
        <taxon>Methanobacteriati</taxon>
        <taxon>Methanobacteriota</taxon>
        <taxon>Stenosarchaea group</taxon>
        <taxon>Halobacteria</taxon>
        <taxon>Halobacteriales</taxon>
        <taxon>Natrialbaceae</taxon>
        <taxon>Natronobacterium</taxon>
    </lineage>
</organism>
<dbReference type="AlphaFoldDB" id="A0A1I3KUX7"/>